<dbReference type="OMA" id="FPTQEGY"/>
<dbReference type="Proteomes" id="UP000324705">
    <property type="component" value="Chromosome 3B"/>
</dbReference>
<evidence type="ECO:0000313" key="2">
    <source>
        <dbReference type="EMBL" id="VAH84696.1"/>
    </source>
</evidence>
<dbReference type="InterPro" id="IPR017451">
    <property type="entry name" value="F-box-assoc_interact_dom"/>
</dbReference>
<dbReference type="SUPFAM" id="SSF81383">
    <property type="entry name" value="F-box domain"/>
    <property type="match status" value="1"/>
</dbReference>
<dbReference type="Gramene" id="TRITD3Bv1G253530.1">
    <property type="protein sequence ID" value="TRITD3Bv1G253530.1"/>
    <property type="gene ID" value="TRITD3Bv1G253530"/>
</dbReference>
<dbReference type="CDD" id="cd22157">
    <property type="entry name" value="F-box_AtFBW1-like"/>
    <property type="match status" value="1"/>
</dbReference>
<keyword evidence="3" id="KW-1185">Reference proteome</keyword>
<dbReference type="InterPro" id="IPR013187">
    <property type="entry name" value="F-box-assoc_dom_typ3"/>
</dbReference>
<protein>
    <recommendedName>
        <fullName evidence="1">F-box domain-containing protein</fullName>
    </recommendedName>
</protein>
<dbReference type="InterPro" id="IPR036047">
    <property type="entry name" value="F-box-like_dom_sf"/>
</dbReference>
<feature type="domain" description="F-box" evidence="1">
    <location>
        <begin position="17"/>
        <end position="58"/>
    </location>
</feature>
<dbReference type="PANTHER" id="PTHR47993">
    <property type="entry name" value="OS09G0372900 PROTEIN-RELATED"/>
    <property type="match status" value="1"/>
</dbReference>
<reference evidence="2 3" key="1">
    <citation type="submission" date="2017-09" db="EMBL/GenBank/DDBJ databases">
        <authorList>
            <consortium name="International Durum Wheat Genome Sequencing Consortium (IDWGSC)"/>
            <person name="Milanesi L."/>
        </authorList>
    </citation>
    <scope>NUCLEOTIDE SEQUENCE [LARGE SCALE GENOMIC DNA]</scope>
    <source>
        <strain evidence="3">cv. Svevo</strain>
    </source>
</reference>
<evidence type="ECO:0000259" key="1">
    <source>
        <dbReference type="SMART" id="SM00256"/>
    </source>
</evidence>
<sequence length="379" mass="42082">MAEAAAAAGATPLLPGIPDEIAIWEILVRLPPKSLLRCRAVCPTWRRATSTRHFLLAHHHRQPALPLLYGYNFIGDDVESLDVIPFNHQAGVAAADQLQSVARLAQPTPRLDACFLLEACCDGLLVLSALYPPNFSICNPATRDFAPLPQLYGFTLLGMYPNPPTGESEYRLLLYQASTNLAQGGSYVYELGSGQPPRHIGCPDAKKLIHSPVSLLFRGSLHWCTTNQIMVFDTTTESFRQICSPIVPAGDTELFEMGGMLAMSCLNDERTTLDIWVMPKYEAEVWAFKNHVELPIGEIRLQSGNCDYWNVVVTSWDGDVLVQVQIDDWLLQVNIDGKLVSSIHRRGLSPTEHRLTQSLVRHTFFPTLEGYVVNASPFI</sequence>
<dbReference type="Pfam" id="PF08268">
    <property type="entry name" value="FBA_3"/>
    <property type="match status" value="1"/>
</dbReference>
<dbReference type="NCBIfam" id="TIGR01640">
    <property type="entry name" value="F_box_assoc_1"/>
    <property type="match status" value="1"/>
</dbReference>
<dbReference type="EMBL" id="LT934116">
    <property type="protein sequence ID" value="VAH84696.1"/>
    <property type="molecule type" value="Genomic_DNA"/>
</dbReference>
<dbReference type="PANTHER" id="PTHR47993:SF384">
    <property type="entry name" value="F-BOX ASSOCIATED DOMAIN-CONTAINING PROTEIN"/>
    <property type="match status" value="1"/>
</dbReference>
<accession>A0A9R1S8T5</accession>
<dbReference type="SMART" id="SM00256">
    <property type="entry name" value="FBOX"/>
    <property type="match status" value="1"/>
</dbReference>
<dbReference type="AlphaFoldDB" id="A0A9R1S8T5"/>
<proteinExistence type="predicted"/>
<organism evidence="2 3">
    <name type="scientific">Triticum turgidum subsp. durum</name>
    <name type="common">Durum wheat</name>
    <name type="synonym">Triticum durum</name>
    <dbReference type="NCBI Taxonomy" id="4567"/>
    <lineage>
        <taxon>Eukaryota</taxon>
        <taxon>Viridiplantae</taxon>
        <taxon>Streptophyta</taxon>
        <taxon>Embryophyta</taxon>
        <taxon>Tracheophyta</taxon>
        <taxon>Spermatophyta</taxon>
        <taxon>Magnoliopsida</taxon>
        <taxon>Liliopsida</taxon>
        <taxon>Poales</taxon>
        <taxon>Poaceae</taxon>
        <taxon>BOP clade</taxon>
        <taxon>Pooideae</taxon>
        <taxon>Triticodae</taxon>
        <taxon>Triticeae</taxon>
        <taxon>Triticinae</taxon>
        <taxon>Triticum</taxon>
    </lineage>
</organism>
<dbReference type="Pfam" id="PF12937">
    <property type="entry name" value="F-box-like"/>
    <property type="match status" value="1"/>
</dbReference>
<name>A0A9R1S8T5_TRITD</name>
<dbReference type="InterPro" id="IPR001810">
    <property type="entry name" value="F-box_dom"/>
</dbReference>
<gene>
    <name evidence="2" type="ORF">TRITD_3Bv1G253530</name>
</gene>
<dbReference type="InterPro" id="IPR050233">
    <property type="entry name" value="A_thaliana_F-box"/>
</dbReference>
<evidence type="ECO:0000313" key="3">
    <source>
        <dbReference type="Proteomes" id="UP000324705"/>
    </source>
</evidence>
<dbReference type="Gene3D" id="1.20.1280.50">
    <property type="match status" value="1"/>
</dbReference>